<dbReference type="SUPFAM" id="SSF88713">
    <property type="entry name" value="Glycoside hydrolase/deacetylase"/>
    <property type="match status" value="1"/>
</dbReference>
<accession>A0A0F9E4R0</accession>
<reference evidence="1" key="1">
    <citation type="journal article" date="2015" name="Nature">
        <title>Complex archaea that bridge the gap between prokaryotes and eukaryotes.</title>
        <authorList>
            <person name="Spang A."/>
            <person name="Saw J.H."/>
            <person name="Jorgensen S.L."/>
            <person name="Zaremba-Niedzwiedzka K."/>
            <person name="Martijn J."/>
            <person name="Lind A.E."/>
            <person name="van Eijk R."/>
            <person name="Schleper C."/>
            <person name="Guy L."/>
            <person name="Ettema T.J."/>
        </authorList>
    </citation>
    <scope>NUCLEOTIDE SEQUENCE</scope>
</reference>
<evidence type="ECO:0000313" key="1">
    <source>
        <dbReference type="EMBL" id="KKL68983.1"/>
    </source>
</evidence>
<sequence>MLISALDSMGNSSVDRKVSHSLTIAGIEGPDLQSRIRSIAYQQRHLLDELGRVLAYDFQEYAASVQPYLTSEQIRDLIRDGFSIGAHSVDHPLYSALSLTEQLNQTWGSLHSMSKQFQYTCQAFAFP</sequence>
<protein>
    <recommendedName>
        <fullName evidence="2">NodB homology domain-containing protein</fullName>
    </recommendedName>
</protein>
<dbReference type="AlphaFoldDB" id="A0A0F9E4R0"/>
<evidence type="ECO:0008006" key="2">
    <source>
        <dbReference type="Google" id="ProtNLM"/>
    </source>
</evidence>
<organism evidence="1">
    <name type="scientific">marine sediment metagenome</name>
    <dbReference type="NCBI Taxonomy" id="412755"/>
    <lineage>
        <taxon>unclassified sequences</taxon>
        <taxon>metagenomes</taxon>
        <taxon>ecological metagenomes</taxon>
    </lineage>
</organism>
<proteinExistence type="predicted"/>
<dbReference type="EMBL" id="LAZR01026365">
    <property type="protein sequence ID" value="KKL68983.1"/>
    <property type="molecule type" value="Genomic_DNA"/>
</dbReference>
<name>A0A0F9E4R0_9ZZZZ</name>
<comment type="caution">
    <text evidence="1">The sequence shown here is derived from an EMBL/GenBank/DDBJ whole genome shotgun (WGS) entry which is preliminary data.</text>
</comment>
<feature type="non-terminal residue" evidence="1">
    <location>
        <position position="127"/>
    </location>
</feature>
<dbReference type="GO" id="GO:0005975">
    <property type="term" value="P:carbohydrate metabolic process"/>
    <property type="evidence" value="ECO:0007669"/>
    <property type="project" value="InterPro"/>
</dbReference>
<dbReference type="InterPro" id="IPR011330">
    <property type="entry name" value="Glyco_hydro/deAcase_b/a-brl"/>
</dbReference>
<dbReference type="Gene3D" id="3.20.20.370">
    <property type="entry name" value="Glycoside hydrolase/deacetylase"/>
    <property type="match status" value="1"/>
</dbReference>
<gene>
    <name evidence="1" type="ORF">LCGC14_2119570</name>
</gene>